<dbReference type="PRINTS" id="PR00701">
    <property type="entry name" value="60KDINNERMP"/>
</dbReference>
<sequence length="596" mass="65468">MPEIKNPNQQGGGGQDPKTMLAFTAIFILMFLGLQYFKPKKTPETGAQQQQRSLPATAETPASSPASPAATATAKSGVVSAANAVQASSESSTIVENELYRVQFSNRGAQVTSWILKKYKDGDGKPLDLVNQKAAAQFGYPLSLFTYDSGLRTRLSEALFVPSTTGVVNAPGSVTFTWSDGSLTARKKFSFDSSYVVHAETSVEQNGTPVTALLTWPSGFGDQETLPQFAKSSFNTMQAGKSTSDAYKKVIGGATLNGPFDWAGVSDLYFAAIFLPDAPQQTTVVQLHNEETIPRNIKKPDPNATDRAPVLGAAMGVVGGSSSARLYAGPKLIDVLKSVKATGPAGKPTGPDIEPIVSFGWMKFISEPLFLILHWMHEHIVSNWGWSILLLTLLINLCMLPTRITMMKSALKMQRIQPQMEAIKERYKKYKMNDPRRQDMNKEIFDLQKKEGANMFGGCLPMLIQWPLLYGFYNMLSNVFELRQAHWLWLPDLASPDPLHILPVFFIVSMFLVQYLTPSPGVDPAQQRMMAFTMPAVFGFMTWSVASGLALYWACGNIVNIVQQTVMNRTSLGREMHDIAAKRAAKRLGKPAASRR</sequence>
<dbReference type="KEGG" id="abas:ACPOL_2057"/>
<dbReference type="InterPro" id="IPR028055">
    <property type="entry name" value="YidC/Oxa/ALB_C"/>
</dbReference>
<feature type="domain" description="Membrane insertase YidC N-terminal" evidence="16">
    <location>
        <begin position="95"/>
        <end position="371"/>
    </location>
</feature>
<evidence type="ECO:0000256" key="12">
    <source>
        <dbReference type="ARBA" id="ARBA00033342"/>
    </source>
</evidence>
<dbReference type="HAMAP" id="MF_01810">
    <property type="entry name" value="YidC_type1"/>
    <property type="match status" value="1"/>
</dbReference>
<dbReference type="InterPro" id="IPR019998">
    <property type="entry name" value="Membr_insert_YidC"/>
</dbReference>
<reference evidence="17 18" key="1">
    <citation type="journal article" date="2018" name="Front. Microbiol.">
        <title>Hydrolytic Capabilities as a Key to Environmental Success: Chitinolytic and Cellulolytic Acidobacteria From Acidic Sub-arctic Soils and Boreal Peatlands.</title>
        <authorList>
            <person name="Belova S.E."/>
            <person name="Ravin N.V."/>
            <person name="Pankratov T.A."/>
            <person name="Rakitin A.L."/>
            <person name="Ivanova A.A."/>
            <person name="Beletsky A.V."/>
            <person name="Mardanov A.V."/>
            <person name="Sinninghe Damste J.S."/>
            <person name="Dedysh S.N."/>
        </authorList>
    </citation>
    <scope>NUCLEOTIDE SEQUENCE [LARGE SCALE GENOMIC DNA]</scope>
    <source>
        <strain evidence="17 18">SBC82</strain>
    </source>
</reference>
<evidence type="ECO:0000259" key="16">
    <source>
        <dbReference type="Pfam" id="PF14849"/>
    </source>
</evidence>
<keyword evidence="8 13" id="KW-1133">Transmembrane helix</keyword>
<dbReference type="NCBIfam" id="TIGR03592">
    <property type="entry name" value="yidC_oxa1_cterm"/>
    <property type="match status" value="1"/>
</dbReference>
<evidence type="ECO:0000256" key="5">
    <source>
        <dbReference type="ARBA" id="ARBA00022475"/>
    </source>
</evidence>
<evidence type="ECO:0000313" key="18">
    <source>
        <dbReference type="Proteomes" id="UP000253606"/>
    </source>
</evidence>
<dbReference type="NCBIfam" id="TIGR03593">
    <property type="entry name" value="yidC_nterm"/>
    <property type="match status" value="1"/>
</dbReference>
<evidence type="ECO:0000256" key="1">
    <source>
        <dbReference type="ARBA" id="ARBA00004429"/>
    </source>
</evidence>
<evidence type="ECO:0000256" key="8">
    <source>
        <dbReference type="ARBA" id="ARBA00022989"/>
    </source>
</evidence>
<feature type="transmembrane region" description="Helical" evidence="13">
    <location>
        <begin position="383"/>
        <end position="406"/>
    </location>
</feature>
<evidence type="ECO:0000313" key="17">
    <source>
        <dbReference type="EMBL" id="AXC11393.1"/>
    </source>
</evidence>
<dbReference type="GO" id="GO:0015031">
    <property type="term" value="P:protein transport"/>
    <property type="evidence" value="ECO:0007669"/>
    <property type="project" value="UniProtKB-KW"/>
</dbReference>
<proteinExistence type="inferred from homology"/>
<dbReference type="OrthoDB" id="9780552at2"/>
<evidence type="ECO:0000256" key="6">
    <source>
        <dbReference type="ARBA" id="ARBA00022692"/>
    </source>
</evidence>
<evidence type="ECO:0000256" key="2">
    <source>
        <dbReference type="ARBA" id="ARBA00010527"/>
    </source>
</evidence>
<evidence type="ECO:0000259" key="15">
    <source>
        <dbReference type="Pfam" id="PF02096"/>
    </source>
</evidence>
<comment type="subcellular location">
    <subcellularLocation>
        <location evidence="1">Cell inner membrane</location>
        <topology evidence="1">Multi-pass membrane protein</topology>
    </subcellularLocation>
    <subcellularLocation>
        <location evidence="13">Cell membrane</location>
        <topology evidence="13">Multi-pass membrane protein</topology>
    </subcellularLocation>
</comment>
<name>A0A2Z5FWX5_9BACT</name>
<evidence type="ECO:0000256" key="13">
    <source>
        <dbReference type="HAMAP-Rule" id="MF_01810"/>
    </source>
</evidence>
<dbReference type="InterPro" id="IPR047196">
    <property type="entry name" value="YidC_ALB_C"/>
</dbReference>
<dbReference type="InterPro" id="IPR001708">
    <property type="entry name" value="YidC/ALB3/OXA1/COX18"/>
</dbReference>
<evidence type="ECO:0000256" key="7">
    <source>
        <dbReference type="ARBA" id="ARBA00022927"/>
    </source>
</evidence>
<evidence type="ECO:0000256" key="3">
    <source>
        <dbReference type="ARBA" id="ARBA00015325"/>
    </source>
</evidence>
<dbReference type="Proteomes" id="UP000253606">
    <property type="component" value="Chromosome"/>
</dbReference>
<dbReference type="Gene3D" id="2.70.98.90">
    <property type="match status" value="1"/>
</dbReference>
<dbReference type="GO" id="GO:0051205">
    <property type="term" value="P:protein insertion into membrane"/>
    <property type="evidence" value="ECO:0007669"/>
    <property type="project" value="TreeGrafter"/>
</dbReference>
<gene>
    <name evidence="13" type="primary">yidC</name>
    <name evidence="17" type="ORF">ACPOL_2057</name>
</gene>
<feature type="transmembrane region" description="Helical" evidence="13">
    <location>
        <begin position="499"/>
        <end position="517"/>
    </location>
</feature>
<keyword evidence="6 13" id="KW-0812">Transmembrane</keyword>
<dbReference type="GO" id="GO:0005886">
    <property type="term" value="C:plasma membrane"/>
    <property type="evidence" value="ECO:0007669"/>
    <property type="project" value="UniProtKB-SubCell"/>
</dbReference>
<dbReference type="EMBL" id="CP030840">
    <property type="protein sequence ID" value="AXC11393.1"/>
    <property type="molecule type" value="Genomic_DNA"/>
</dbReference>
<dbReference type="PANTHER" id="PTHR12428:SF65">
    <property type="entry name" value="CYTOCHROME C OXIDASE ASSEMBLY PROTEIN COX18, MITOCHONDRIAL"/>
    <property type="match status" value="1"/>
</dbReference>
<protein>
    <recommendedName>
        <fullName evidence="3 13">Membrane protein insertase YidC</fullName>
    </recommendedName>
    <alternativeName>
        <fullName evidence="12 13">Foldase YidC</fullName>
    </alternativeName>
    <alternativeName>
        <fullName evidence="11 13">Membrane integrase YidC</fullName>
    </alternativeName>
    <alternativeName>
        <fullName evidence="13">Membrane protein YidC</fullName>
    </alternativeName>
</protein>
<evidence type="ECO:0000256" key="9">
    <source>
        <dbReference type="ARBA" id="ARBA00023136"/>
    </source>
</evidence>
<keyword evidence="9 13" id="KW-0472">Membrane</keyword>
<feature type="transmembrane region" description="Helical" evidence="13">
    <location>
        <begin position="529"/>
        <end position="554"/>
    </location>
</feature>
<feature type="domain" description="Membrane insertase YidC/Oxa/ALB C-terminal" evidence="15">
    <location>
        <begin position="384"/>
        <end position="569"/>
    </location>
</feature>
<dbReference type="Pfam" id="PF02096">
    <property type="entry name" value="60KD_IMP"/>
    <property type="match status" value="1"/>
</dbReference>
<feature type="region of interest" description="Disordered" evidence="14">
    <location>
        <begin position="42"/>
        <end position="71"/>
    </location>
</feature>
<organism evidence="17 18">
    <name type="scientific">Acidisarcina polymorpha</name>
    <dbReference type="NCBI Taxonomy" id="2211140"/>
    <lineage>
        <taxon>Bacteria</taxon>
        <taxon>Pseudomonadati</taxon>
        <taxon>Acidobacteriota</taxon>
        <taxon>Terriglobia</taxon>
        <taxon>Terriglobales</taxon>
        <taxon>Acidobacteriaceae</taxon>
        <taxon>Acidisarcina</taxon>
    </lineage>
</organism>
<dbReference type="CDD" id="cd19961">
    <property type="entry name" value="EcYidC-like_peri"/>
    <property type="match status" value="1"/>
</dbReference>
<dbReference type="RefSeq" id="WP_114206847.1">
    <property type="nucleotide sequence ID" value="NZ_CP030840.1"/>
</dbReference>
<dbReference type="InterPro" id="IPR038221">
    <property type="entry name" value="YidC_periplasmic_sf"/>
</dbReference>
<keyword evidence="4 13" id="KW-0813">Transport</keyword>
<feature type="transmembrane region" description="Helical" evidence="13">
    <location>
        <begin position="20"/>
        <end position="37"/>
    </location>
</feature>
<keyword evidence="18" id="KW-1185">Reference proteome</keyword>
<dbReference type="AlphaFoldDB" id="A0A2Z5FWX5"/>
<accession>A0A2Z5FWX5</accession>
<dbReference type="GO" id="GO:0032977">
    <property type="term" value="F:membrane insertase activity"/>
    <property type="evidence" value="ECO:0007669"/>
    <property type="project" value="InterPro"/>
</dbReference>
<dbReference type="PANTHER" id="PTHR12428">
    <property type="entry name" value="OXA1"/>
    <property type="match status" value="1"/>
</dbReference>
<dbReference type="CDD" id="cd20070">
    <property type="entry name" value="5TM_YidC_Alb3"/>
    <property type="match status" value="1"/>
</dbReference>
<dbReference type="InterPro" id="IPR028053">
    <property type="entry name" value="Membr_insert_YidC_N"/>
</dbReference>
<evidence type="ECO:0000256" key="14">
    <source>
        <dbReference type="SAM" id="MobiDB-lite"/>
    </source>
</evidence>
<comment type="similarity">
    <text evidence="2 13">Belongs to the OXA1/ALB3/YidC family. Type 1 subfamily.</text>
</comment>
<dbReference type="Pfam" id="PF14849">
    <property type="entry name" value="YidC_periplas"/>
    <property type="match status" value="1"/>
</dbReference>
<keyword evidence="5 13" id="KW-1003">Cell membrane</keyword>
<comment type="subunit">
    <text evidence="13">Interacts with the Sec translocase complex via SecD. Specifically interacts with transmembrane segments of nascent integral membrane proteins during membrane integration.</text>
</comment>
<evidence type="ECO:0000256" key="10">
    <source>
        <dbReference type="ARBA" id="ARBA00023186"/>
    </source>
</evidence>
<keyword evidence="10 13" id="KW-0143">Chaperone</keyword>
<evidence type="ECO:0000256" key="11">
    <source>
        <dbReference type="ARBA" id="ARBA00033245"/>
    </source>
</evidence>
<feature type="compositionally biased region" description="Low complexity" evidence="14">
    <location>
        <begin position="53"/>
        <end position="71"/>
    </location>
</feature>
<comment type="function">
    <text evidence="13">Required for the insertion and/or proper folding and/or complex formation of integral membrane proteins into the membrane. Involved in integration of membrane proteins that insert both dependently and independently of the Sec translocase complex, as well as at least some lipoproteins. Aids folding of multispanning membrane proteins.</text>
</comment>
<evidence type="ECO:0000256" key="4">
    <source>
        <dbReference type="ARBA" id="ARBA00022448"/>
    </source>
</evidence>
<feature type="transmembrane region" description="Helical" evidence="13">
    <location>
        <begin position="452"/>
        <end position="473"/>
    </location>
</feature>
<keyword evidence="7 13" id="KW-0653">Protein transport</keyword>